<accession>A0A8H5XKX8</accession>
<sequence length="143" mass="14605">MINTSRSATTTAANTTAVGILETAALVCSVDLILATSLTVVPLLQAQIQTILSASANVTVNVLDRSVRASAILAHDCDDGRERGAFCNAHTCVEPGCASTTEEDVAEDLNTAVHSANTTSVTSTTVQPLGPDHPSSALITSAL</sequence>
<dbReference type="EMBL" id="JAAOAK010000003">
    <property type="protein sequence ID" value="KAF5695750.1"/>
    <property type="molecule type" value="Genomic_DNA"/>
</dbReference>
<keyword evidence="2" id="KW-1185">Reference proteome</keyword>
<reference evidence="1 2" key="1">
    <citation type="submission" date="2020-05" db="EMBL/GenBank/DDBJ databases">
        <title>Identification and distribution of gene clusters putatively required for synthesis of sphingolipid metabolism inhibitors in phylogenetically diverse species of the filamentous fungus Fusarium.</title>
        <authorList>
            <person name="Kim H.-S."/>
            <person name="Busman M."/>
            <person name="Brown D.W."/>
            <person name="Divon H."/>
            <person name="Uhlig S."/>
            <person name="Proctor R.H."/>
        </authorList>
    </citation>
    <scope>NUCLEOTIDE SEQUENCE [LARGE SCALE GENOMIC DNA]</scope>
    <source>
        <strain evidence="1 2">NRRL 25311</strain>
    </source>
</reference>
<gene>
    <name evidence="1" type="ORF">FDENT_56</name>
</gene>
<dbReference type="AlphaFoldDB" id="A0A8H5XKX8"/>
<protein>
    <submittedName>
        <fullName evidence="1">Uncharacterized protein</fullName>
    </submittedName>
</protein>
<comment type="caution">
    <text evidence="1">The sequence shown here is derived from an EMBL/GenBank/DDBJ whole genome shotgun (WGS) entry which is preliminary data.</text>
</comment>
<proteinExistence type="predicted"/>
<dbReference type="Proteomes" id="UP000562682">
    <property type="component" value="Unassembled WGS sequence"/>
</dbReference>
<evidence type="ECO:0000313" key="1">
    <source>
        <dbReference type="EMBL" id="KAF5695750.1"/>
    </source>
</evidence>
<name>A0A8H5XKX8_9HYPO</name>
<evidence type="ECO:0000313" key="2">
    <source>
        <dbReference type="Proteomes" id="UP000562682"/>
    </source>
</evidence>
<organism evidence="1 2">
    <name type="scientific">Fusarium denticulatum</name>
    <dbReference type="NCBI Taxonomy" id="48507"/>
    <lineage>
        <taxon>Eukaryota</taxon>
        <taxon>Fungi</taxon>
        <taxon>Dikarya</taxon>
        <taxon>Ascomycota</taxon>
        <taxon>Pezizomycotina</taxon>
        <taxon>Sordariomycetes</taxon>
        <taxon>Hypocreomycetidae</taxon>
        <taxon>Hypocreales</taxon>
        <taxon>Nectriaceae</taxon>
        <taxon>Fusarium</taxon>
        <taxon>Fusarium fujikuroi species complex</taxon>
    </lineage>
</organism>